<sequence length="70" mass="8044">MVCVSNMSLHGENIYDELLNREDIELIEEGCTSNCRICDRSLFVIVNGKLIKARNEDSLLEKMNQTLRGR</sequence>
<protein>
    <recommendedName>
        <fullName evidence="3">DUF1450 domain-containing protein</fullName>
    </recommendedName>
</protein>
<comment type="caution">
    <text evidence="1">The sequence shown here is derived from an EMBL/GenBank/DDBJ whole genome shotgun (WGS) entry which is preliminary data.</text>
</comment>
<dbReference type="Proteomes" id="UP000050668">
    <property type="component" value="Unassembled WGS sequence"/>
</dbReference>
<dbReference type="Pfam" id="PF07293">
    <property type="entry name" value="DUF1450"/>
    <property type="match status" value="1"/>
</dbReference>
<evidence type="ECO:0000313" key="2">
    <source>
        <dbReference type="Proteomes" id="UP000050668"/>
    </source>
</evidence>
<keyword evidence="2" id="KW-1185">Reference proteome</keyword>
<gene>
    <name evidence="1" type="ORF">AEA09_05655</name>
</gene>
<reference evidence="2" key="1">
    <citation type="submission" date="2015-07" db="EMBL/GenBank/DDBJ databases">
        <title>Fjat-14205 dsm 2895.</title>
        <authorList>
            <person name="Liu B."/>
            <person name="Wang J."/>
            <person name="Zhu Y."/>
            <person name="Liu G."/>
            <person name="Chen Q."/>
            <person name="Chen Z."/>
            <person name="Lan J."/>
            <person name="Che J."/>
            <person name="Ge C."/>
            <person name="Shi H."/>
            <person name="Pan Z."/>
            <person name="Liu X."/>
        </authorList>
    </citation>
    <scope>NUCLEOTIDE SEQUENCE [LARGE SCALE GENOMIC DNA]</scope>
    <source>
        <strain evidence="2">DSM 25560</strain>
    </source>
</reference>
<accession>A0ABR5K4A2</accession>
<dbReference type="InterPro" id="IPR009910">
    <property type="entry name" value="DUF1450"/>
</dbReference>
<evidence type="ECO:0000313" key="1">
    <source>
        <dbReference type="EMBL" id="KOS69753.1"/>
    </source>
</evidence>
<name>A0ABR5K4A2_9BACI</name>
<organism evidence="1 2">
    <name type="scientific">Lysinibacillus contaminans</name>
    <dbReference type="NCBI Taxonomy" id="1293441"/>
    <lineage>
        <taxon>Bacteria</taxon>
        <taxon>Bacillati</taxon>
        <taxon>Bacillota</taxon>
        <taxon>Bacilli</taxon>
        <taxon>Bacillales</taxon>
        <taxon>Bacillaceae</taxon>
        <taxon>Lysinibacillus</taxon>
    </lineage>
</organism>
<evidence type="ECO:0008006" key="3">
    <source>
        <dbReference type="Google" id="ProtNLM"/>
    </source>
</evidence>
<proteinExistence type="predicted"/>
<dbReference type="EMBL" id="LGRV01000003">
    <property type="protein sequence ID" value="KOS69753.1"/>
    <property type="molecule type" value="Genomic_DNA"/>
</dbReference>